<comment type="caution">
    <text evidence="1">The sequence shown here is derived from an EMBL/GenBank/DDBJ whole genome shotgun (WGS) entry which is preliminary data.</text>
</comment>
<dbReference type="AlphaFoldDB" id="X1T8Y8"/>
<evidence type="ECO:0000313" key="1">
    <source>
        <dbReference type="EMBL" id="GAJ01754.1"/>
    </source>
</evidence>
<dbReference type="EMBL" id="BARW01017415">
    <property type="protein sequence ID" value="GAJ01754.1"/>
    <property type="molecule type" value="Genomic_DNA"/>
</dbReference>
<feature type="non-terminal residue" evidence="1">
    <location>
        <position position="1"/>
    </location>
</feature>
<sequence>GGPVLMAVSAFMKMKGAIVAVGTALKLVGSLALTNPIGMAIAAAGALYLAWTTNFGGIRDFTIAVVDKVKEALGWLWDKVKWVLEKLGLYEEKTEKVEEATGELTTSLETASTAVDNLAIENEELATSFDNVTTGAEEASEAIKFYAEDVTQEYLNLAAKATDSWEDFYRYWEAEAERTADEVIETIEKVAKRMYKVLSAKGEILGFRSEHRISQAEAEAGVTLQEFQKGTPYVPKTGIYKLDVGERVIPAKENITYDQRKREINININNPVVRNDNDIT</sequence>
<reference evidence="1" key="1">
    <citation type="journal article" date="2014" name="Front. Microbiol.">
        <title>High frequency of phylogenetically diverse reductive dehalogenase-homologous genes in deep subseafloor sedimentary metagenomes.</title>
        <authorList>
            <person name="Kawai M."/>
            <person name="Futagami T."/>
            <person name="Toyoda A."/>
            <person name="Takaki Y."/>
            <person name="Nishi S."/>
            <person name="Hori S."/>
            <person name="Arai W."/>
            <person name="Tsubouchi T."/>
            <person name="Morono Y."/>
            <person name="Uchiyama I."/>
            <person name="Ito T."/>
            <person name="Fujiyama A."/>
            <person name="Inagaki F."/>
            <person name="Takami H."/>
        </authorList>
    </citation>
    <scope>NUCLEOTIDE SEQUENCE</scope>
    <source>
        <strain evidence="1">Expedition CK06-06</strain>
    </source>
</reference>
<accession>X1T8Y8</accession>
<proteinExistence type="predicted"/>
<gene>
    <name evidence="1" type="ORF">S12H4_30094</name>
</gene>
<name>X1T8Y8_9ZZZZ</name>
<organism evidence="1">
    <name type="scientific">marine sediment metagenome</name>
    <dbReference type="NCBI Taxonomy" id="412755"/>
    <lineage>
        <taxon>unclassified sequences</taxon>
        <taxon>metagenomes</taxon>
        <taxon>ecological metagenomes</taxon>
    </lineage>
</organism>
<feature type="non-terminal residue" evidence="1">
    <location>
        <position position="280"/>
    </location>
</feature>
<protein>
    <submittedName>
        <fullName evidence="1">Uncharacterized protein</fullName>
    </submittedName>
</protein>